<dbReference type="SUPFAM" id="SSF51197">
    <property type="entry name" value="Clavaminate synthase-like"/>
    <property type="match status" value="1"/>
</dbReference>
<dbReference type="Pfam" id="PF04074">
    <property type="entry name" value="DUF386"/>
    <property type="match status" value="1"/>
</dbReference>
<dbReference type="Gene3D" id="2.60.120.370">
    <property type="entry name" value="YhcH/YjgK/YiaL"/>
    <property type="match status" value="1"/>
</dbReference>
<evidence type="ECO:0000313" key="1">
    <source>
        <dbReference type="EMBL" id="SCM81652.1"/>
    </source>
</evidence>
<dbReference type="AlphaFoldDB" id="A0A212LVU8"/>
<reference evidence="1" key="1">
    <citation type="submission" date="2016-08" db="EMBL/GenBank/DDBJ databases">
        <authorList>
            <person name="Seilhamer J.J."/>
        </authorList>
    </citation>
    <scope>NUCLEOTIDE SEQUENCE</scope>
    <source>
        <strain evidence="1">86</strain>
    </source>
</reference>
<gene>
    <name evidence="1" type="ORF">KL86SPO_40136</name>
</gene>
<proteinExistence type="predicted"/>
<dbReference type="InterPro" id="IPR037012">
    <property type="entry name" value="NanQ/TabA/YiaL_sf"/>
</dbReference>
<organism evidence="1">
    <name type="scientific">uncultured Sporomusa sp</name>
    <dbReference type="NCBI Taxonomy" id="307249"/>
    <lineage>
        <taxon>Bacteria</taxon>
        <taxon>Bacillati</taxon>
        <taxon>Bacillota</taxon>
        <taxon>Negativicutes</taxon>
        <taxon>Selenomonadales</taxon>
        <taxon>Sporomusaceae</taxon>
        <taxon>Sporomusa</taxon>
        <taxon>environmental samples</taxon>
    </lineage>
</organism>
<dbReference type="InterPro" id="IPR004375">
    <property type="entry name" value="NanQ/TabA/YiaL"/>
</dbReference>
<dbReference type="PANTHER" id="PTHR34986:SF1">
    <property type="entry name" value="PROTEIN YIAL"/>
    <property type="match status" value="1"/>
</dbReference>
<sequence length="158" mass="17544">MILGYIKNADKEAGLNMPLLQKGLQYLRDTDFSTIVLGKHVIDGDALYAIVAEYVPDEKENCKAETHSKYIDIQYIVSGEEIMGFGDITGGTAEPEGYLAERDATFYSAVKDEIAIKVSSGMFAVFFPWDIHRPSCVSKPGLTVRKVVVKIKADQYLK</sequence>
<name>A0A212LVU8_9FIRM</name>
<dbReference type="GO" id="GO:0005829">
    <property type="term" value="C:cytosol"/>
    <property type="evidence" value="ECO:0007669"/>
    <property type="project" value="TreeGrafter"/>
</dbReference>
<dbReference type="EMBL" id="FMJE01000004">
    <property type="protein sequence ID" value="SCM81652.1"/>
    <property type="molecule type" value="Genomic_DNA"/>
</dbReference>
<dbReference type="NCBIfam" id="TIGR00022">
    <property type="entry name" value="YhcH/YjgK/YiaL family protein"/>
    <property type="match status" value="1"/>
</dbReference>
<evidence type="ECO:0008006" key="2">
    <source>
        <dbReference type="Google" id="ProtNLM"/>
    </source>
</evidence>
<accession>A0A212LVU8</accession>
<protein>
    <recommendedName>
        <fullName evidence="2">YhcH/YjgK/YiaL family protein</fullName>
    </recommendedName>
</protein>
<dbReference type="PANTHER" id="PTHR34986">
    <property type="entry name" value="EVOLVED BETA-GALACTOSIDASE SUBUNIT BETA"/>
    <property type="match status" value="1"/>
</dbReference>
<dbReference type="RefSeq" id="WP_288184619.1">
    <property type="nucleotide sequence ID" value="NZ_LT608335.1"/>
</dbReference>